<protein>
    <submittedName>
        <fullName evidence="3">Uncharacterized protein</fullName>
    </submittedName>
</protein>
<sequence length="215" mass="23838">MKLIDDLIEFAFELRELIEEDWNKFKKFIKDNKKYSTWLLILLVLLGFTDVMTLGSSWDRYCKVNRIQTGGANAPPANAPAANTKKTDETPAANTKKTGETPAANTKKTGETTEANTKQTGEEGDNDAKAKKGESDELKKTDGWLSKLKGEAGKSTGKLGPVFGNMDRIFSYIKNVFYIITVILAIIGIISIPVLIFLVLTYVVFKKMMGSLMIL</sequence>
<feature type="transmembrane region" description="Helical" evidence="2">
    <location>
        <begin position="176"/>
        <end position="205"/>
    </location>
</feature>
<keyword evidence="2" id="KW-1133">Transmembrane helix</keyword>
<reference evidence="3" key="1">
    <citation type="journal article" date="2020" name="Nature">
        <title>Giant virus diversity and host interactions through global metagenomics.</title>
        <authorList>
            <person name="Schulz F."/>
            <person name="Roux S."/>
            <person name="Paez-Espino D."/>
            <person name="Jungbluth S."/>
            <person name="Walsh D.A."/>
            <person name="Denef V.J."/>
            <person name="McMahon K.D."/>
            <person name="Konstantinidis K.T."/>
            <person name="Eloe-Fadrosh E.A."/>
            <person name="Kyrpides N.C."/>
            <person name="Woyke T."/>
        </authorList>
    </citation>
    <scope>NUCLEOTIDE SEQUENCE</scope>
    <source>
        <strain evidence="3">GVMAG-M-3300009161-52</strain>
    </source>
</reference>
<feature type="region of interest" description="Disordered" evidence="1">
    <location>
        <begin position="69"/>
        <end position="138"/>
    </location>
</feature>
<keyword evidence="2" id="KW-0812">Transmembrane</keyword>
<evidence type="ECO:0000256" key="2">
    <source>
        <dbReference type="SAM" id="Phobius"/>
    </source>
</evidence>
<feature type="compositionally biased region" description="Low complexity" evidence="1">
    <location>
        <begin position="72"/>
        <end position="83"/>
    </location>
</feature>
<evidence type="ECO:0000313" key="3">
    <source>
        <dbReference type="EMBL" id="QHT34066.1"/>
    </source>
</evidence>
<proteinExistence type="predicted"/>
<dbReference type="AlphaFoldDB" id="A0A6C0EY33"/>
<name>A0A6C0EY33_9ZZZZ</name>
<feature type="compositionally biased region" description="Polar residues" evidence="1">
    <location>
        <begin position="103"/>
        <end position="119"/>
    </location>
</feature>
<feature type="compositionally biased region" description="Basic and acidic residues" evidence="1">
    <location>
        <begin position="126"/>
        <end position="138"/>
    </location>
</feature>
<accession>A0A6C0EY33</accession>
<feature type="transmembrane region" description="Helical" evidence="2">
    <location>
        <begin position="35"/>
        <end position="58"/>
    </location>
</feature>
<evidence type="ECO:0000256" key="1">
    <source>
        <dbReference type="SAM" id="MobiDB-lite"/>
    </source>
</evidence>
<organism evidence="3">
    <name type="scientific">viral metagenome</name>
    <dbReference type="NCBI Taxonomy" id="1070528"/>
    <lineage>
        <taxon>unclassified sequences</taxon>
        <taxon>metagenomes</taxon>
        <taxon>organismal metagenomes</taxon>
    </lineage>
</organism>
<dbReference type="EMBL" id="MN738984">
    <property type="protein sequence ID" value="QHT34066.1"/>
    <property type="molecule type" value="Genomic_DNA"/>
</dbReference>
<keyword evidence="2" id="KW-0472">Membrane</keyword>